<dbReference type="InterPro" id="IPR050738">
    <property type="entry name" value="Sulfatase"/>
</dbReference>
<dbReference type="SUPFAM" id="SSF53649">
    <property type="entry name" value="Alkaline phosphatase-like"/>
    <property type="match status" value="1"/>
</dbReference>
<comment type="similarity">
    <text evidence="1">Belongs to the sulfatase family.</text>
</comment>
<organism evidence="4">
    <name type="scientific">marine metagenome</name>
    <dbReference type="NCBI Taxonomy" id="408172"/>
    <lineage>
        <taxon>unclassified sequences</taxon>
        <taxon>metagenomes</taxon>
        <taxon>ecological metagenomes</taxon>
    </lineage>
</organism>
<evidence type="ECO:0000313" key="4">
    <source>
        <dbReference type="EMBL" id="SVE40110.1"/>
    </source>
</evidence>
<feature type="non-terminal residue" evidence="4">
    <location>
        <position position="237"/>
    </location>
</feature>
<dbReference type="InterPro" id="IPR017850">
    <property type="entry name" value="Alkaline_phosphatase_core_sf"/>
</dbReference>
<dbReference type="GO" id="GO:0004065">
    <property type="term" value="F:arylsulfatase activity"/>
    <property type="evidence" value="ECO:0007669"/>
    <property type="project" value="TreeGrafter"/>
</dbReference>
<evidence type="ECO:0000256" key="2">
    <source>
        <dbReference type="ARBA" id="ARBA00022801"/>
    </source>
</evidence>
<dbReference type="EMBL" id="UINC01214745">
    <property type="protein sequence ID" value="SVE40110.1"/>
    <property type="molecule type" value="Genomic_DNA"/>
</dbReference>
<feature type="domain" description="Sulfatase N-terminal" evidence="3">
    <location>
        <begin position="21"/>
        <end position="237"/>
    </location>
</feature>
<evidence type="ECO:0000259" key="3">
    <source>
        <dbReference type="Pfam" id="PF00884"/>
    </source>
</evidence>
<evidence type="ECO:0000256" key="1">
    <source>
        <dbReference type="ARBA" id="ARBA00008779"/>
    </source>
</evidence>
<gene>
    <name evidence="4" type="ORF">METZ01_LOCUS492964</name>
</gene>
<dbReference type="PANTHER" id="PTHR42693:SF53">
    <property type="entry name" value="ENDO-4-O-SULFATASE"/>
    <property type="match status" value="1"/>
</dbReference>
<accession>A0A383D726</accession>
<proteinExistence type="inferred from homology"/>
<dbReference type="AlphaFoldDB" id="A0A383D726"/>
<feature type="non-terminal residue" evidence="4">
    <location>
        <position position="1"/>
    </location>
</feature>
<dbReference type="InterPro" id="IPR000917">
    <property type="entry name" value="Sulfatase_N"/>
</dbReference>
<dbReference type="Gene3D" id="3.40.720.10">
    <property type="entry name" value="Alkaline Phosphatase, subunit A"/>
    <property type="match status" value="1"/>
</dbReference>
<dbReference type="PANTHER" id="PTHR42693">
    <property type="entry name" value="ARYLSULFATASE FAMILY MEMBER"/>
    <property type="match status" value="1"/>
</dbReference>
<sequence>HAGPVAGFFDVFKPTAPSTATELRKHGYHTAYFGKWHCGIVRNQIPASVAEDTSGLYKGGSRNRTPESHRAGFQDWFGFENLNQHFNSSIYERDNVDPTPLEGYETDALTERAMDYVRSYDGDESLFLVLSVTPPHFPLIVPEEWERFDPDGLEVRPNFHESPEMRKNLATYYAMIENLDANIGRLLECVRCTPGFEDTLTVYFSDHGDYMGSHGVFNTKEHPHEESVRIPAIFHWP</sequence>
<protein>
    <recommendedName>
        <fullName evidence="3">Sulfatase N-terminal domain-containing protein</fullName>
    </recommendedName>
</protein>
<reference evidence="4" key="1">
    <citation type="submission" date="2018-05" db="EMBL/GenBank/DDBJ databases">
        <authorList>
            <person name="Lanie J.A."/>
            <person name="Ng W.-L."/>
            <person name="Kazmierczak K.M."/>
            <person name="Andrzejewski T.M."/>
            <person name="Davidsen T.M."/>
            <person name="Wayne K.J."/>
            <person name="Tettelin H."/>
            <person name="Glass J.I."/>
            <person name="Rusch D."/>
            <person name="Podicherti R."/>
            <person name="Tsui H.-C.T."/>
            <person name="Winkler M.E."/>
        </authorList>
    </citation>
    <scope>NUCLEOTIDE SEQUENCE</scope>
</reference>
<keyword evidence="2" id="KW-0378">Hydrolase</keyword>
<dbReference type="Pfam" id="PF00884">
    <property type="entry name" value="Sulfatase"/>
    <property type="match status" value="1"/>
</dbReference>
<name>A0A383D726_9ZZZZ</name>